<comment type="caution">
    <text evidence="1">The sequence shown here is derived from an EMBL/GenBank/DDBJ whole genome shotgun (WGS) entry which is preliminary data.</text>
</comment>
<keyword evidence="2" id="KW-1185">Reference proteome</keyword>
<dbReference type="AlphaFoldDB" id="A0A2A2TNK5"/>
<reference evidence="1 2" key="1">
    <citation type="submission" date="2017-08" db="EMBL/GenBank/DDBJ databases">
        <title>Draft genome sequence of filamentous cyanobacterium Calothrix elsteri CCALA 953.</title>
        <authorList>
            <person name="Gagunashvili A.N."/>
            <person name="Elster J."/>
            <person name="Andresson O.S."/>
        </authorList>
    </citation>
    <scope>NUCLEOTIDE SEQUENCE [LARGE SCALE GENOMIC DNA]</scope>
    <source>
        <strain evidence="1 2">CCALA 953</strain>
    </source>
</reference>
<dbReference type="Pfam" id="PF13489">
    <property type="entry name" value="Methyltransf_23"/>
    <property type="match status" value="1"/>
</dbReference>
<evidence type="ECO:0008006" key="3">
    <source>
        <dbReference type="Google" id="ProtNLM"/>
    </source>
</evidence>
<evidence type="ECO:0000313" key="1">
    <source>
        <dbReference type="EMBL" id="PAX60059.1"/>
    </source>
</evidence>
<dbReference type="OrthoDB" id="9797829at2"/>
<dbReference type="Gene3D" id="3.40.50.150">
    <property type="entry name" value="Vaccinia Virus protein VP39"/>
    <property type="match status" value="1"/>
</dbReference>
<evidence type="ECO:0000313" key="2">
    <source>
        <dbReference type="Proteomes" id="UP000218238"/>
    </source>
</evidence>
<dbReference type="RefSeq" id="WP_095720431.1">
    <property type="nucleotide sequence ID" value="NZ_NTFS01000024.1"/>
</dbReference>
<organism evidence="1 2">
    <name type="scientific">Brunnivagina elsteri CCALA 953</name>
    <dbReference type="NCBI Taxonomy" id="987040"/>
    <lineage>
        <taxon>Bacteria</taxon>
        <taxon>Bacillati</taxon>
        <taxon>Cyanobacteriota</taxon>
        <taxon>Cyanophyceae</taxon>
        <taxon>Nostocales</taxon>
        <taxon>Calotrichaceae</taxon>
        <taxon>Brunnivagina</taxon>
    </lineage>
</organism>
<proteinExistence type="predicted"/>
<dbReference type="InterPro" id="IPR029063">
    <property type="entry name" value="SAM-dependent_MTases_sf"/>
</dbReference>
<protein>
    <recommendedName>
        <fullName evidence="3">Methyltransferase type 11 domain-containing protein</fullName>
    </recommendedName>
</protein>
<sequence length="299" mass="34595">MDNLSMNNSSIGTSNKESNIDKKIEQLIITNQLKEIELEELWQLMDDVWDELGCDNQKIDMEKLSLFYNHPIWLLNGLFIEQHELSMQNRRIIADWINSNKNEINSVVDYGGGFGTLARLIAQNDKNMIIDIYEPHPNQLAVEKSISCTNIKFINSLSNQYDCLVSTDVLEHVTDPLSLFAEMIGSVKVGGYLIIVNCFYPVIKCHLPTAFHFRYTFKLFAQLMGLDIVEKIKNTPICIYKKSKSKSIELENIRNLENISKYLFPLLRIFHIGYRNFKKNTDKNYAEAFKKPGVEKIKI</sequence>
<gene>
    <name evidence="1" type="ORF">CK510_03840</name>
</gene>
<name>A0A2A2TNK5_9CYAN</name>
<dbReference type="Proteomes" id="UP000218238">
    <property type="component" value="Unassembled WGS sequence"/>
</dbReference>
<dbReference type="EMBL" id="NTFS01000024">
    <property type="protein sequence ID" value="PAX60059.1"/>
    <property type="molecule type" value="Genomic_DNA"/>
</dbReference>
<dbReference type="SUPFAM" id="SSF53335">
    <property type="entry name" value="S-adenosyl-L-methionine-dependent methyltransferases"/>
    <property type="match status" value="1"/>
</dbReference>
<accession>A0A2A2TNK5</accession>